<name>A0A3D3RG82_9PLAN</name>
<evidence type="ECO:0000313" key="2">
    <source>
        <dbReference type="EMBL" id="QEG19853.1"/>
    </source>
</evidence>
<reference evidence="2 4" key="2">
    <citation type="submission" date="2019-08" db="EMBL/GenBank/DDBJ databases">
        <title>Deep-cultivation of Planctomycetes and their phenomic and genomic characterization uncovers novel biology.</title>
        <authorList>
            <person name="Wiegand S."/>
            <person name="Jogler M."/>
            <person name="Boedeker C."/>
            <person name="Pinto D."/>
            <person name="Vollmers J."/>
            <person name="Rivas-Marin E."/>
            <person name="Kohn T."/>
            <person name="Peeters S.H."/>
            <person name="Heuer A."/>
            <person name="Rast P."/>
            <person name="Oberbeckmann S."/>
            <person name="Bunk B."/>
            <person name="Jeske O."/>
            <person name="Meyerdierks A."/>
            <person name="Storesund J.E."/>
            <person name="Kallscheuer N."/>
            <person name="Luecker S."/>
            <person name="Lage O.M."/>
            <person name="Pohl T."/>
            <person name="Merkel B.J."/>
            <person name="Hornburger P."/>
            <person name="Mueller R.-W."/>
            <person name="Bruemmer F."/>
            <person name="Labrenz M."/>
            <person name="Spormann A.M."/>
            <person name="Op den Camp H."/>
            <person name="Overmann J."/>
            <person name="Amann R."/>
            <person name="Jetten M.S.M."/>
            <person name="Mascher T."/>
            <person name="Medema M.H."/>
            <person name="Devos D.P."/>
            <person name="Kaster A.-K."/>
            <person name="Ovreas L."/>
            <person name="Rohde M."/>
            <person name="Galperin M.Y."/>
            <person name="Jogler C."/>
        </authorList>
    </citation>
    <scope>NUCLEOTIDE SEQUENCE [LARGE SCALE GENOMIC DNA]</scope>
    <source>
        <strain evidence="2 4">DSM 8797</strain>
    </source>
</reference>
<dbReference type="EMBL" id="CP042910">
    <property type="protein sequence ID" value="QEG19853.1"/>
    <property type="molecule type" value="Genomic_DNA"/>
</dbReference>
<reference evidence="1 3" key="1">
    <citation type="journal article" date="2018" name="Nat. Biotechnol.">
        <title>A standardized bacterial taxonomy based on genome phylogeny substantially revises the tree of life.</title>
        <authorList>
            <person name="Parks D.H."/>
            <person name="Chuvochina M."/>
            <person name="Waite D.W."/>
            <person name="Rinke C."/>
            <person name="Skarshewski A."/>
            <person name="Chaumeil P.A."/>
            <person name="Hugenholtz P."/>
        </authorList>
    </citation>
    <scope>NUCLEOTIDE SEQUENCE [LARGE SCALE GENOMIC DNA]</scope>
    <source>
        <strain evidence="1">UBA9375</strain>
    </source>
</reference>
<accession>A0A3D3RG82</accession>
<evidence type="ECO:0000313" key="1">
    <source>
        <dbReference type="EMBL" id="HCO27835.1"/>
    </source>
</evidence>
<evidence type="ECO:0000313" key="3">
    <source>
        <dbReference type="Proteomes" id="UP000263642"/>
    </source>
</evidence>
<gene>
    <name evidence="1" type="ORF">DIT97_34375</name>
    <name evidence="2" type="ORF">GmarT_57600</name>
</gene>
<protein>
    <submittedName>
        <fullName evidence="1">Uncharacterized protein</fullName>
    </submittedName>
</protein>
<dbReference type="EMBL" id="DQAY01000211">
    <property type="protein sequence ID" value="HCO27835.1"/>
    <property type="molecule type" value="Genomic_DNA"/>
</dbReference>
<sequence length="110" mass="12726">MSKELNSTISMVRELRLRSWARTHYVTADQRKETWNPVVLDEMNIKDQEMSESEENSVNVRVSSMFVPLAPAVSRRLDEAHVEASAPHIIKMHDVAARRRDHLVEDLMAE</sequence>
<dbReference type="Proteomes" id="UP000263642">
    <property type="component" value="Unassembled WGS sequence"/>
</dbReference>
<proteinExistence type="predicted"/>
<evidence type="ECO:0000313" key="4">
    <source>
        <dbReference type="Proteomes" id="UP000322887"/>
    </source>
</evidence>
<keyword evidence="4" id="KW-1185">Reference proteome</keyword>
<dbReference type="Proteomes" id="UP000322887">
    <property type="component" value="Chromosome"/>
</dbReference>
<organism evidence="1 3">
    <name type="scientific">Gimesia maris</name>
    <dbReference type="NCBI Taxonomy" id="122"/>
    <lineage>
        <taxon>Bacteria</taxon>
        <taxon>Pseudomonadati</taxon>
        <taxon>Planctomycetota</taxon>
        <taxon>Planctomycetia</taxon>
        <taxon>Planctomycetales</taxon>
        <taxon>Planctomycetaceae</taxon>
        <taxon>Gimesia</taxon>
    </lineage>
</organism>
<dbReference type="AlphaFoldDB" id="A0A3D3RG82"/>